<dbReference type="InterPro" id="IPR059100">
    <property type="entry name" value="TSP3_bac"/>
</dbReference>
<organism evidence="7 8">
    <name type="scientific">Candidatus Uhrbacteria bacterium RIFOXYB2_FULL_45_11</name>
    <dbReference type="NCBI Taxonomy" id="1802421"/>
    <lineage>
        <taxon>Bacteria</taxon>
        <taxon>Candidatus Uhriibacteriota</taxon>
    </lineage>
</organism>
<keyword evidence="6" id="KW-0812">Transmembrane</keyword>
<dbReference type="InterPro" id="IPR018247">
    <property type="entry name" value="EF_Hand_1_Ca_BS"/>
</dbReference>
<dbReference type="Pfam" id="PF18884">
    <property type="entry name" value="TSP3_bac"/>
    <property type="match status" value="1"/>
</dbReference>
<gene>
    <name evidence="7" type="ORF">A2318_02650</name>
</gene>
<dbReference type="PROSITE" id="PS00018">
    <property type="entry name" value="EF_HAND_1"/>
    <property type="match status" value="1"/>
</dbReference>
<evidence type="ECO:0000313" key="8">
    <source>
        <dbReference type="Proteomes" id="UP000177331"/>
    </source>
</evidence>
<dbReference type="EMBL" id="MGFD01000050">
    <property type="protein sequence ID" value="OGL97342.1"/>
    <property type="molecule type" value="Genomic_DNA"/>
</dbReference>
<keyword evidence="6" id="KW-0472">Membrane</keyword>
<evidence type="ECO:0008006" key="9">
    <source>
        <dbReference type="Google" id="ProtNLM"/>
    </source>
</evidence>
<evidence type="ECO:0000256" key="6">
    <source>
        <dbReference type="SAM" id="Phobius"/>
    </source>
</evidence>
<dbReference type="Proteomes" id="UP000177331">
    <property type="component" value="Unassembled WGS sequence"/>
</dbReference>
<reference evidence="7 8" key="1">
    <citation type="journal article" date="2016" name="Nat. Commun.">
        <title>Thousands of microbial genomes shed light on interconnected biogeochemical processes in an aquifer system.</title>
        <authorList>
            <person name="Anantharaman K."/>
            <person name="Brown C.T."/>
            <person name="Hug L.A."/>
            <person name="Sharon I."/>
            <person name="Castelle C.J."/>
            <person name="Probst A.J."/>
            <person name="Thomas B.C."/>
            <person name="Singh A."/>
            <person name="Wilkins M.J."/>
            <person name="Karaoz U."/>
            <person name="Brodie E.L."/>
            <person name="Williams K.H."/>
            <person name="Hubbard S.S."/>
            <person name="Banfield J.F."/>
        </authorList>
    </citation>
    <scope>NUCLEOTIDE SEQUENCE [LARGE SCALE GENOMIC DNA]</scope>
</reference>
<sequence length="267" mass="28838">MDFSDQPIQPKHIPWKLIAIIAGGVVLAGLIMGGVFYVIRDKTPQAPPASSVVSVFGTPSSTETTSVSAESACDVAEDSEACRILKAKERAIAEKKSESCDVLTEEDKDDCYWSVARAARDAVVCEKIKNGDWMKQCADEQHASLAITTSDVALCDKIADGQTKMHCEHVVAIKDGTVCENADANCLFTRVLVAANQRKDADVCRVLDPKRSAECRTLVVVNDPDLDGIDSTQEIVLYGTNPRNPDTDGDGYLDGQEVNAGYDPLKK</sequence>
<comment type="caution">
    <text evidence="7">The sequence shown here is derived from an EMBL/GenBank/DDBJ whole genome shotgun (WGS) entry which is preliminary data.</text>
</comment>
<feature type="region of interest" description="Disordered" evidence="5">
    <location>
        <begin position="239"/>
        <end position="267"/>
    </location>
</feature>
<evidence type="ECO:0000256" key="1">
    <source>
        <dbReference type="ARBA" id="ARBA00004613"/>
    </source>
</evidence>
<evidence type="ECO:0000256" key="5">
    <source>
        <dbReference type="SAM" id="MobiDB-lite"/>
    </source>
</evidence>
<accession>A0A1F7W3G1</accession>
<evidence type="ECO:0000256" key="2">
    <source>
        <dbReference type="ARBA" id="ARBA00022525"/>
    </source>
</evidence>
<keyword evidence="6" id="KW-1133">Transmembrane helix</keyword>
<keyword evidence="3" id="KW-0732">Signal</keyword>
<keyword evidence="4" id="KW-0106">Calcium</keyword>
<protein>
    <recommendedName>
        <fullName evidence="9">EF-hand domain-containing protein</fullName>
    </recommendedName>
</protein>
<evidence type="ECO:0000313" key="7">
    <source>
        <dbReference type="EMBL" id="OGL97342.1"/>
    </source>
</evidence>
<dbReference type="STRING" id="1802421.A2318_02650"/>
<evidence type="ECO:0000256" key="3">
    <source>
        <dbReference type="ARBA" id="ARBA00022729"/>
    </source>
</evidence>
<comment type="subcellular location">
    <subcellularLocation>
        <location evidence="1">Secreted</location>
    </subcellularLocation>
</comment>
<evidence type="ECO:0000256" key="4">
    <source>
        <dbReference type="ARBA" id="ARBA00022837"/>
    </source>
</evidence>
<dbReference type="AlphaFoldDB" id="A0A1F7W3G1"/>
<proteinExistence type="predicted"/>
<feature type="transmembrane region" description="Helical" evidence="6">
    <location>
        <begin position="17"/>
        <end position="39"/>
    </location>
</feature>
<keyword evidence="2" id="KW-0964">Secreted</keyword>
<name>A0A1F7W3G1_9BACT</name>